<dbReference type="EMBL" id="CP118083">
    <property type="protein sequence ID" value="WEB55786.1"/>
    <property type="molecule type" value="Genomic_DNA"/>
</dbReference>
<protein>
    <submittedName>
        <fullName evidence="1">Uncharacterized protein</fullName>
    </submittedName>
</protein>
<reference evidence="1" key="1">
    <citation type="submission" date="2023-02" db="EMBL/GenBank/DDBJ databases">
        <authorList>
            <person name="Whidbey C."/>
        </authorList>
    </citation>
    <scope>NUCLEOTIDE SEQUENCE</scope>
    <source>
        <strain evidence="1">VSI11</strain>
    </source>
</reference>
<accession>A0AAX3NL78</accession>
<proteinExistence type="predicted"/>
<dbReference type="AlphaFoldDB" id="A0AAX3NL78"/>
<sequence length="86" mass="9615">MSIISSEAERLYPPKAVDFHDAITIPVYTSDDLAEAYMDGAERKPTDEEIEAAIGEVRKFIVLPGAYLENIIRIAFNAARRKATEE</sequence>
<gene>
    <name evidence="1" type="ORF">PUW55_05400</name>
</gene>
<dbReference type="RefSeq" id="WP_274982776.1">
    <property type="nucleotide sequence ID" value="NZ_CP118083.1"/>
</dbReference>
<name>A0AAX3NL78_BIFBR</name>
<organism evidence="1 2">
    <name type="scientific">Bifidobacterium breve</name>
    <dbReference type="NCBI Taxonomy" id="1685"/>
    <lineage>
        <taxon>Bacteria</taxon>
        <taxon>Bacillati</taxon>
        <taxon>Actinomycetota</taxon>
        <taxon>Actinomycetes</taxon>
        <taxon>Bifidobacteriales</taxon>
        <taxon>Bifidobacteriaceae</taxon>
        <taxon>Bifidobacterium</taxon>
    </lineage>
</organism>
<dbReference type="Proteomes" id="UP001219009">
    <property type="component" value="Chromosome"/>
</dbReference>
<evidence type="ECO:0000313" key="2">
    <source>
        <dbReference type="Proteomes" id="UP001219009"/>
    </source>
</evidence>
<evidence type="ECO:0000313" key="1">
    <source>
        <dbReference type="EMBL" id="WEB55786.1"/>
    </source>
</evidence>